<keyword evidence="2" id="KW-1185">Reference proteome</keyword>
<organism evidence="1 2">
    <name type="scientific">Egicoccus halophilus</name>
    <dbReference type="NCBI Taxonomy" id="1670830"/>
    <lineage>
        <taxon>Bacteria</taxon>
        <taxon>Bacillati</taxon>
        <taxon>Actinomycetota</taxon>
        <taxon>Nitriliruptoria</taxon>
        <taxon>Egicoccales</taxon>
        <taxon>Egicoccaceae</taxon>
        <taxon>Egicoccus</taxon>
    </lineage>
</organism>
<protein>
    <submittedName>
        <fullName evidence="1">Uncharacterized protein</fullName>
    </submittedName>
</protein>
<evidence type="ECO:0000313" key="1">
    <source>
        <dbReference type="EMBL" id="GGI02629.1"/>
    </source>
</evidence>
<name>A0A8J3A6Z2_9ACTN</name>
<dbReference type="AlphaFoldDB" id="A0A8J3A6Z2"/>
<gene>
    <name evidence="1" type="ORF">GCM10011354_01010</name>
</gene>
<accession>A0A8J3A6Z2</accession>
<reference evidence="1" key="1">
    <citation type="journal article" date="2014" name="Int. J. Syst. Evol. Microbiol.">
        <title>Complete genome sequence of Corynebacterium casei LMG S-19264T (=DSM 44701T), isolated from a smear-ripened cheese.</title>
        <authorList>
            <consortium name="US DOE Joint Genome Institute (JGI-PGF)"/>
            <person name="Walter F."/>
            <person name="Albersmeier A."/>
            <person name="Kalinowski J."/>
            <person name="Ruckert C."/>
        </authorList>
    </citation>
    <scope>NUCLEOTIDE SEQUENCE</scope>
    <source>
        <strain evidence="1">CGMCC 1.14988</strain>
    </source>
</reference>
<dbReference type="EMBL" id="BMHA01000001">
    <property type="protein sequence ID" value="GGI02629.1"/>
    <property type="molecule type" value="Genomic_DNA"/>
</dbReference>
<reference evidence="1" key="2">
    <citation type="submission" date="2020-09" db="EMBL/GenBank/DDBJ databases">
        <authorList>
            <person name="Sun Q."/>
            <person name="Zhou Y."/>
        </authorList>
    </citation>
    <scope>NUCLEOTIDE SEQUENCE</scope>
    <source>
        <strain evidence="1">CGMCC 1.14988</strain>
    </source>
</reference>
<evidence type="ECO:0000313" key="2">
    <source>
        <dbReference type="Proteomes" id="UP000650511"/>
    </source>
</evidence>
<sequence>MDPRMLMSAIPWIRRAWRMLPPSLRLPVMLLAAAGGIYYAITGREELKHAIQEAREGLGGAPIDQRDQPA</sequence>
<dbReference type="RefSeq" id="WP_130648155.1">
    <property type="nucleotide sequence ID" value="NZ_BMHA01000001.1"/>
</dbReference>
<proteinExistence type="predicted"/>
<dbReference type="Proteomes" id="UP000650511">
    <property type="component" value="Unassembled WGS sequence"/>
</dbReference>
<comment type="caution">
    <text evidence="1">The sequence shown here is derived from an EMBL/GenBank/DDBJ whole genome shotgun (WGS) entry which is preliminary data.</text>
</comment>